<sequence>MDKQLQIKQQKQWTKVATKAPLNKSPVHIWTTSMPPKQGHCKQKEYLNLNPARFAIRKTLTFVENFYITN</sequence>
<name>A0A0A9DWT5_ARUDO</name>
<reference evidence="1" key="1">
    <citation type="submission" date="2014-09" db="EMBL/GenBank/DDBJ databases">
        <authorList>
            <person name="Magalhaes I.L.F."/>
            <person name="Oliveira U."/>
            <person name="Santos F.R."/>
            <person name="Vidigal T.H.D.A."/>
            <person name="Brescovit A.D."/>
            <person name="Santos A.J."/>
        </authorList>
    </citation>
    <scope>NUCLEOTIDE SEQUENCE</scope>
    <source>
        <tissue evidence="1">Shoot tissue taken approximately 20 cm above the soil surface</tissue>
    </source>
</reference>
<reference evidence="1" key="2">
    <citation type="journal article" date="2015" name="Data Brief">
        <title>Shoot transcriptome of the giant reed, Arundo donax.</title>
        <authorList>
            <person name="Barrero R.A."/>
            <person name="Guerrero F.D."/>
            <person name="Moolhuijzen P."/>
            <person name="Goolsby J.A."/>
            <person name="Tidwell J."/>
            <person name="Bellgard S.E."/>
            <person name="Bellgard M.I."/>
        </authorList>
    </citation>
    <scope>NUCLEOTIDE SEQUENCE</scope>
    <source>
        <tissue evidence="1">Shoot tissue taken approximately 20 cm above the soil surface</tissue>
    </source>
</reference>
<evidence type="ECO:0000313" key="1">
    <source>
        <dbReference type="EMBL" id="JAD88232.1"/>
    </source>
</evidence>
<protein>
    <submittedName>
        <fullName evidence="1">Uncharacterized protein</fullName>
    </submittedName>
</protein>
<dbReference type="EMBL" id="GBRH01209663">
    <property type="protein sequence ID" value="JAD88232.1"/>
    <property type="molecule type" value="Transcribed_RNA"/>
</dbReference>
<dbReference type="AlphaFoldDB" id="A0A0A9DWT5"/>
<proteinExistence type="predicted"/>
<organism evidence="1">
    <name type="scientific">Arundo donax</name>
    <name type="common">Giant reed</name>
    <name type="synonym">Donax arundinaceus</name>
    <dbReference type="NCBI Taxonomy" id="35708"/>
    <lineage>
        <taxon>Eukaryota</taxon>
        <taxon>Viridiplantae</taxon>
        <taxon>Streptophyta</taxon>
        <taxon>Embryophyta</taxon>
        <taxon>Tracheophyta</taxon>
        <taxon>Spermatophyta</taxon>
        <taxon>Magnoliopsida</taxon>
        <taxon>Liliopsida</taxon>
        <taxon>Poales</taxon>
        <taxon>Poaceae</taxon>
        <taxon>PACMAD clade</taxon>
        <taxon>Arundinoideae</taxon>
        <taxon>Arundineae</taxon>
        <taxon>Arundo</taxon>
    </lineage>
</organism>
<accession>A0A0A9DWT5</accession>